<dbReference type="PANTHER" id="PTHR12526:SF584">
    <property type="entry name" value="GLYCOSYLTRANSFERASE"/>
    <property type="match status" value="1"/>
</dbReference>
<dbReference type="Pfam" id="PF00534">
    <property type="entry name" value="Glycos_transf_1"/>
    <property type="match status" value="1"/>
</dbReference>
<dbReference type="Gene3D" id="3.40.50.2000">
    <property type="entry name" value="Glycogen Phosphorylase B"/>
    <property type="match status" value="2"/>
</dbReference>
<dbReference type="Proteomes" id="UP000710385">
    <property type="component" value="Unassembled WGS sequence"/>
</dbReference>
<comment type="caution">
    <text evidence="3">The sequence shown here is derived from an EMBL/GenBank/DDBJ whole genome shotgun (WGS) entry which is preliminary data.</text>
</comment>
<reference evidence="3" key="1">
    <citation type="submission" date="2020-05" db="EMBL/GenBank/DDBJ databases">
        <title>High-Quality Genomes of Partial-Nitritation/Anammox System by Hierarchical Clustering Based Hybrid Assembly.</title>
        <authorList>
            <person name="Liu L."/>
            <person name="Wang Y."/>
            <person name="Che Y."/>
            <person name="Chen Y."/>
            <person name="Xia Y."/>
            <person name="Luo R."/>
            <person name="Cheng S.H."/>
            <person name="Zheng C."/>
            <person name="Zhang T."/>
        </authorList>
    </citation>
    <scope>NUCLEOTIDE SEQUENCE</scope>
    <source>
        <strain evidence="3">H1_PAT1</strain>
    </source>
</reference>
<organism evidence="3 4">
    <name type="scientific">candidate division WWE3 bacterium</name>
    <dbReference type="NCBI Taxonomy" id="2053526"/>
    <lineage>
        <taxon>Bacteria</taxon>
        <taxon>Katanobacteria</taxon>
    </lineage>
</organism>
<proteinExistence type="predicted"/>
<dbReference type="AlphaFoldDB" id="A0A928Y637"/>
<dbReference type="EMBL" id="JABTTY010000001">
    <property type="protein sequence ID" value="MBE7525112.1"/>
    <property type="molecule type" value="Genomic_DNA"/>
</dbReference>
<evidence type="ECO:0000259" key="2">
    <source>
        <dbReference type="Pfam" id="PF13439"/>
    </source>
</evidence>
<dbReference type="InterPro" id="IPR028098">
    <property type="entry name" value="Glyco_trans_4-like_N"/>
</dbReference>
<dbReference type="GO" id="GO:0016757">
    <property type="term" value="F:glycosyltransferase activity"/>
    <property type="evidence" value="ECO:0007669"/>
    <property type="project" value="InterPro"/>
</dbReference>
<feature type="domain" description="Glycosyltransferase subfamily 4-like N-terminal" evidence="2">
    <location>
        <begin position="28"/>
        <end position="203"/>
    </location>
</feature>
<gene>
    <name evidence="3" type="ORF">HS096_01830</name>
</gene>
<dbReference type="PANTHER" id="PTHR12526">
    <property type="entry name" value="GLYCOSYLTRANSFERASE"/>
    <property type="match status" value="1"/>
</dbReference>
<dbReference type="Pfam" id="PF13439">
    <property type="entry name" value="Glyco_transf_4"/>
    <property type="match status" value="1"/>
</dbReference>
<feature type="domain" description="Glycosyl transferase family 1" evidence="1">
    <location>
        <begin position="217"/>
        <end position="340"/>
    </location>
</feature>
<dbReference type="SUPFAM" id="SSF53756">
    <property type="entry name" value="UDP-Glycosyltransferase/glycogen phosphorylase"/>
    <property type="match status" value="1"/>
</dbReference>
<evidence type="ECO:0000259" key="1">
    <source>
        <dbReference type="Pfam" id="PF00534"/>
    </source>
</evidence>
<accession>A0A928Y637</accession>
<sequence length="377" mass="42778">MQQTIPFRHQDAATSRVALVHDYLLQDGGGERVLLALQELFPDAPTFALFYDPDRAHVAFRKKDIRTSVLQKWPFVRRHEEWTLPFMPMAIEHLDFTGYDLVLSSSSSFAKGVIAAPGALHVCYLHTPTRFLWEERMSYVNDLPQPRFIKRYLPHVLHRLRMWDRLAAERPDTLITNSETSRRRIRRYYGRDALVIHPPVDVAAMPRVTSAGSYWLTGGRLVGYKRFDLTVKAFAKLGIPLKVFGTGPELSRLKTLAGPRTKFLGRIRDDQKIDLFTGCIGFIHPQVEDFGITAIEAMAAGKPVIAYGNGGARETVIPGVTGEYIDTQAWEDIGDAIIRFDPSAYDPITVRAHAETFSKERFQTRMSLLIHQLLSGR</sequence>
<name>A0A928Y637_UNCKA</name>
<dbReference type="InterPro" id="IPR001296">
    <property type="entry name" value="Glyco_trans_1"/>
</dbReference>
<evidence type="ECO:0000313" key="4">
    <source>
        <dbReference type="Proteomes" id="UP000710385"/>
    </source>
</evidence>
<protein>
    <submittedName>
        <fullName evidence="3">Glycosyltransferase</fullName>
    </submittedName>
</protein>
<evidence type="ECO:0000313" key="3">
    <source>
        <dbReference type="EMBL" id="MBE7525112.1"/>
    </source>
</evidence>